<accession>A0A8C5UW23</accession>
<evidence type="ECO:0000313" key="2">
    <source>
        <dbReference type="Ensembl" id="ENSMICP00000005703.3"/>
    </source>
</evidence>
<dbReference type="InterPro" id="IPR027895">
    <property type="entry name" value="DUF4533"/>
</dbReference>
<organism evidence="2 3">
    <name type="scientific">Microcebus murinus</name>
    <name type="common">Gray mouse lemur</name>
    <name type="synonym">Lemur murinus</name>
    <dbReference type="NCBI Taxonomy" id="30608"/>
    <lineage>
        <taxon>Eukaryota</taxon>
        <taxon>Metazoa</taxon>
        <taxon>Chordata</taxon>
        <taxon>Craniata</taxon>
        <taxon>Vertebrata</taxon>
        <taxon>Euteleostomi</taxon>
        <taxon>Mammalia</taxon>
        <taxon>Eutheria</taxon>
        <taxon>Euarchontoglires</taxon>
        <taxon>Primates</taxon>
        <taxon>Strepsirrhini</taxon>
        <taxon>Lemuriformes</taxon>
        <taxon>Cheirogaleidae</taxon>
        <taxon>Microcebus</taxon>
    </lineage>
</organism>
<dbReference type="PANTHER" id="PTHR36289:SF1">
    <property type="entry name" value="CHROMOSOME 12 OPEN READING FRAME 60"/>
    <property type="match status" value="1"/>
</dbReference>
<dbReference type="PANTHER" id="PTHR36289">
    <property type="entry name" value="CHROMOSOME 12 OPEN READING FRAME 60"/>
    <property type="match status" value="1"/>
</dbReference>
<gene>
    <name evidence="2" type="primary">C12orf60</name>
    <name evidence="2" type="synonym">C7H12orf60</name>
</gene>
<dbReference type="Pfam" id="PF15047">
    <property type="entry name" value="DUF4533"/>
    <property type="match status" value="1"/>
</dbReference>
<dbReference type="Ensembl" id="ENSMICT00000006253.3">
    <property type="protein sequence ID" value="ENSMICP00000005703.3"/>
    <property type="gene ID" value="ENSMICG00000006257.3"/>
</dbReference>
<dbReference type="GeneTree" id="ENSGT00390000003800"/>
<dbReference type="AlphaFoldDB" id="A0A8C5UW23"/>
<proteinExistence type="predicted"/>
<name>A0A8C5UW23_MICMU</name>
<reference evidence="2" key="2">
    <citation type="submission" date="2025-08" db="UniProtKB">
        <authorList>
            <consortium name="Ensembl"/>
        </authorList>
    </citation>
    <scope>IDENTIFICATION</scope>
</reference>
<reference evidence="2" key="1">
    <citation type="submission" date="2016-12" db="EMBL/GenBank/DDBJ databases">
        <title>Mouse lemur reference genome and diversity panel.</title>
        <authorList>
            <person name="Harris R."/>
            <person name="Larsen P."/>
            <person name="Liu Y."/>
            <person name="Hughes D.S."/>
            <person name="Murali S."/>
            <person name="Raveendran M."/>
            <person name="Korchina V."/>
            <person name="Wang M."/>
            <person name="Jhangiani S."/>
            <person name="Bandaranaike D."/>
            <person name="Bellair M."/>
            <person name="Blankenburg K."/>
            <person name="Chao H."/>
            <person name="Dahdouli M."/>
            <person name="Dinh H."/>
            <person name="Doddapaneni H."/>
            <person name="English A."/>
            <person name="Firestine M."/>
            <person name="Gnanaolivu R."/>
            <person name="Gross S."/>
            <person name="Hernandez B."/>
            <person name="Javaid M."/>
            <person name="Jayaseelan J."/>
            <person name="Jones J."/>
            <person name="Khan Z."/>
            <person name="Kovar C."/>
            <person name="Kurapati P."/>
            <person name="Le B."/>
            <person name="Lee S."/>
            <person name="Li M."/>
            <person name="Mathew T."/>
            <person name="Narasimhan A."/>
            <person name="Ngo D."/>
            <person name="Nguyen L."/>
            <person name="Okwuonu G."/>
            <person name="Ongeri F."/>
            <person name="Osuji N."/>
            <person name="Pu L.-L."/>
            <person name="Puazo M."/>
            <person name="Quiroz J."/>
            <person name="Raj R."/>
            <person name="Rajbhandari K."/>
            <person name="Reid J.G."/>
            <person name="Santibanez J."/>
            <person name="Sexton D."/>
            <person name="Skinner E."/>
            <person name="Vee V."/>
            <person name="Weissenberger G."/>
            <person name="Wu Y."/>
            <person name="Xin Y."/>
            <person name="Han Y."/>
            <person name="Campbell C."/>
            <person name="Brown A."/>
            <person name="Sullivan B."/>
            <person name="Shelton J."/>
            <person name="Brown S."/>
            <person name="Dudchenko O."/>
            <person name="Machol I."/>
            <person name="Durand N."/>
            <person name="Shamim M."/>
            <person name="Lieberman A."/>
            <person name="Muzny D.M."/>
            <person name="Richards S."/>
            <person name="Yoder A."/>
            <person name="Worley K.C."/>
            <person name="Rogers J."/>
            <person name="Gibbs R.A."/>
        </authorList>
    </citation>
    <scope>NUCLEOTIDE SEQUENCE [LARGE SCALE GENOMIC DNA]</scope>
</reference>
<dbReference type="Proteomes" id="UP000694394">
    <property type="component" value="Chromosome 7"/>
</dbReference>
<feature type="compositionally biased region" description="Polar residues" evidence="1">
    <location>
        <begin position="166"/>
        <end position="176"/>
    </location>
</feature>
<feature type="region of interest" description="Disordered" evidence="1">
    <location>
        <begin position="160"/>
        <end position="181"/>
    </location>
</feature>
<reference evidence="2" key="3">
    <citation type="submission" date="2025-09" db="UniProtKB">
        <authorList>
            <consortium name="Ensembl"/>
        </authorList>
    </citation>
    <scope>IDENTIFICATION</scope>
</reference>
<dbReference type="EMBL" id="ABDC03010218">
    <property type="status" value="NOT_ANNOTATED_CDS"/>
    <property type="molecule type" value="Genomic_DNA"/>
</dbReference>
<keyword evidence="3" id="KW-1185">Reference proteome</keyword>
<protein>
    <submittedName>
        <fullName evidence="2">Chromosome 12 open reading frame 60</fullName>
    </submittedName>
</protein>
<evidence type="ECO:0000256" key="1">
    <source>
        <dbReference type="SAM" id="MobiDB-lite"/>
    </source>
</evidence>
<sequence>MSSESENDKERLVQAAKTFFFHIKDLTFFTNTLTELFNNNMNTQILSMAVKDNSTIKDSFEHMLRIFKDMQSVVKEKYNEMQKESLCSKFASAMCSMVEKSTNVKELQESAKEVFKNVHTPVIVSVLHNGNILGNLESSLSLLMTLPIMNLQLSDFYREDNKEQSEATTSQKTKSPGPSRATVVDILKKLQDALKPKNANNPTESAADLLEQIVKDMGPILEILQKVTNSIETDISMSFKKVNDK</sequence>
<evidence type="ECO:0000313" key="3">
    <source>
        <dbReference type="Proteomes" id="UP000694394"/>
    </source>
</evidence>